<dbReference type="InterPro" id="IPR017871">
    <property type="entry name" value="ABC_transporter-like_CS"/>
</dbReference>
<dbReference type="PROSITE" id="PS00211">
    <property type="entry name" value="ABC_TRANSPORTER_1"/>
    <property type="match status" value="1"/>
</dbReference>
<reference evidence="5 6" key="1">
    <citation type="submission" date="2016-10" db="EMBL/GenBank/DDBJ databases">
        <authorList>
            <person name="de Groot N.N."/>
        </authorList>
    </citation>
    <scope>NUCLEOTIDE SEQUENCE [LARGE SCALE GENOMIC DNA]</scope>
    <source>
        <strain evidence="5 6">DSM 12272</strain>
    </source>
</reference>
<dbReference type="InterPro" id="IPR050153">
    <property type="entry name" value="Metal_Ion_Import_ABC"/>
</dbReference>
<dbReference type="AlphaFoldDB" id="A0A1H0VBE2"/>
<dbReference type="STRING" id="94869.SAMN04488529_11555"/>
<dbReference type="SUPFAM" id="SSF52540">
    <property type="entry name" value="P-loop containing nucleoside triphosphate hydrolases"/>
    <property type="match status" value="1"/>
</dbReference>
<dbReference type="EMBL" id="FNJM01000015">
    <property type="protein sequence ID" value="SDP75757.1"/>
    <property type="molecule type" value="Genomic_DNA"/>
</dbReference>
<dbReference type="SMART" id="SM00382">
    <property type="entry name" value="AAA"/>
    <property type="match status" value="1"/>
</dbReference>
<gene>
    <name evidence="5" type="ORF">SAMN04488529_11555</name>
</gene>
<accession>A0A1H0VBE2</accession>
<dbReference type="PROSITE" id="PS50893">
    <property type="entry name" value="ABC_TRANSPORTER_2"/>
    <property type="match status" value="1"/>
</dbReference>
<dbReference type="PANTHER" id="PTHR42734">
    <property type="entry name" value="METAL TRANSPORT SYSTEM ATP-BINDING PROTEIN TM_0124-RELATED"/>
    <property type="match status" value="1"/>
</dbReference>
<dbReference type="Proteomes" id="UP000198597">
    <property type="component" value="Unassembled WGS sequence"/>
</dbReference>
<proteinExistence type="inferred from homology"/>
<name>A0A1H0VBE2_9CLOT</name>
<evidence type="ECO:0000313" key="5">
    <source>
        <dbReference type="EMBL" id="SDP75757.1"/>
    </source>
</evidence>
<keyword evidence="6" id="KW-1185">Reference proteome</keyword>
<dbReference type="InterPro" id="IPR003439">
    <property type="entry name" value="ABC_transporter-like_ATP-bd"/>
</dbReference>
<evidence type="ECO:0000256" key="2">
    <source>
        <dbReference type="ARBA" id="ARBA00022448"/>
    </source>
</evidence>
<dbReference type="GO" id="GO:0005524">
    <property type="term" value="F:ATP binding"/>
    <property type="evidence" value="ECO:0007669"/>
    <property type="project" value="UniProtKB-KW"/>
</dbReference>
<dbReference type="Pfam" id="PF00005">
    <property type="entry name" value="ABC_tran"/>
    <property type="match status" value="1"/>
</dbReference>
<evidence type="ECO:0000256" key="3">
    <source>
        <dbReference type="ARBA" id="ARBA00022741"/>
    </source>
</evidence>
<dbReference type="RefSeq" id="WP_089972362.1">
    <property type="nucleotide sequence ID" value="NZ_FNJM01000015.1"/>
</dbReference>
<evidence type="ECO:0000256" key="4">
    <source>
        <dbReference type="ARBA" id="ARBA00022840"/>
    </source>
</evidence>
<keyword evidence="2" id="KW-0813">Transport</keyword>
<keyword evidence="4 5" id="KW-0067">ATP-binding</keyword>
<protein>
    <submittedName>
        <fullName evidence="5">Putative ABC transport system ATP-binding protein</fullName>
    </submittedName>
</protein>
<comment type="similarity">
    <text evidence="1">Belongs to the ABC transporter superfamily.</text>
</comment>
<evidence type="ECO:0000256" key="1">
    <source>
        <dbReference type="ARBA" id="ARBA00005417"/>
    </source>
</evidence>
<sequence length="264" mass="29221">MLNIKEVDKIFNAGTVNETKLFDKFNLLINKGDFITIVGSNGAGKSTVLNMIAGTLPIDNGGIFLNGNEITNMKEHKRAKFIARVFQDPTKGTSPSMTIIENMALADNKGKNFGFAFGIDKKRTSFFKEQLSILNLGLEDKLDTKVGLLSGGQRQALSLLMATLKKPEILLLDEHTAALDPKTSENIMFITDKIVKEKNITTLMITHNINHAIDYGNRIIMMHNGKQVLDKTGLAKQALTKEKLIEHFTTVTFNGNLDDRVILA</sequence>
<dbReference type="OrthoDB" id="9776369at2"/>
<dbReference type="Gene3D" id="3.40.50.300">
    <property type="entry name" value="P-loop containing nucleotide triphosphate hydrolases"/>
    <property type="match status" value="1"/>
</dbReference>
<evidence type="ECO:0000313" key="6">
    <source>
        <dbReference type="Proteomes" id="UP000198597"/>
    </source>
</evidence>
<dbReference type="GO" id="GO:0016887">
    <property type="term" value="F:ATP hydrolysis activity"/>
    <property type="evidence" value="ECO:0007669"/>
    <property type="project" value="InterPro"/>
</dbReference>
<dbReference type="InterPro" id="IPR027417">
    <property type="entry name" value="P-loop_NTPase"/>
</dbReference>
<dbReference type="InterPro" id="IPR003593">
    <property type="entry name" value="AAA+_ATPase"/>
</dbReference>
<keyword evidence="3" id="KW-0547">Nucleotide-binding</keyword>
<organism evidence="5 6">
    <name type="scientific">Clostridium gasigenes</name>
    <dbReference type="NCBI Taxonomy" id="94869"/>
    <lineage>
        <taxon>Bacteria</taxon>
        <taxon>Bacillati</taxon>
        <taxon>Bacillota</taxon>
        <taxon>Clostridia</taxon>
        <taxon>Eubacteriales</taxon>
        <taxon>Clostridiaceae</taxon>
        <taxon>Clostridium</taxon>
    </lineage>
</organism>
<dbReference type="PANTHER" id="PTHR42734:SF17">
    <property type="entry name" value="METAL TRANSPORT SYSTEM ATP-BINDING PROTEIN TM_0124-RELATED"/>
    <property type="match status" value="1"/>
</dbReference>